<feature type="compositionally biased region" description="Basic and acidic residues" evidence="3">
    <location>
        <begin position="131"/>
        <end position="147"/>
    </location>
</feature>
<dbReference type="InterPro" id="IPR036028">
    <property type="entry name" value="SH3-like_dom_sf"/>
</dbReference>
<feature type="compositionally biased region" description="Acidic residues" evidence="3">
    <location>
        <begin position="446"/>
        <end position="457"/>
    </location>
</feature>
<feature type="region of interest" description="Disordered" evidence="3">
    <location>
        <begin position="72"/>
        <end position="178"/>
    </location>
</feature>
<feature type="compositionally biased region" description="Low complexity" evidence="3">
    <location>
        <begin position="693"/>
        <end position="713"/>
    </location>
</feature>
<feature type="compositionally biased region" description="Polar residues" evidence="3">
    <location>
        <begin position="589"/>
        <end position="633"/>
    </location>
</feature>
<gene>
    <name evidence="5" type="ORF">PG997_015416</name>
</gene>
<feature type="compositionally biased region" description="Polar residues" evidence="3">
    <location>
        <begin position="468"/>
        <end position="484"/>
    </location>
</feature>
<evidence type="ECO:0000259" key="4">
    <source>
        <dbReference type="PROSITE" id="PS50002"/>
    </source>
</evidence>
<dbReference type="RefSeq" id="XP_066660615.1">
    <property type="nucleotide sequence ID" value="XM_066819730.1"/>
</dbReference>
<dbReference type="Gene3D" id="2.30.30.40">
    <property type="entry name" value="SH3 Domains"/>
    <property type="match status" value="1"/>
</dbReference>
<evidence type="ECO:0000256" key="2">
    <source>
        <dbReference type="PROSITE-ProRule" id="PRU00192"/>
    </source>
</evidence>
<feature type="compositionally biased region" description="Low complexity" evidence="3">
    <location>
        <begin position="807"/>
        <end position="816"/>
    </location>
</feature>
<feature type="compositionally biased region" description="Acidic residues" evidence="3">
    <location>
        <begin position="676"/>
        <end position="692"/>
    </location>
</feature>
<accession>A0ABR1UQJ6</accession>
<feature type="compositionally biased region" description="Basic and acidic residues" evidence="3">
    <location>
        <begin position="485"/>
        <end position="495"/>
    </location>
</feature>
<feature type="compositionally biased region" description="Basic and acidic residues" evidence="3">
    <location>
        <begin position="503"/>
        <end position="520"/>
    </location>
</feature>
<dbReference type="PROSITE" id="PS50002">
    <property type="entry name" value="SH3"/>
    <property type="match status" value="1"/>
</dbReference>
<dbReference type="PANTHER" id="PTHR47775:SF1">
    <property type="entry name" value="BUD SITE SELECTION PROTEIN 14"/>
    <property type="match status" value="1"/>
</dbReference>
<dbReference type="Proteomes" id="UP001433268">
    <property type="component" value="Unassembled WGS sequence"/>
</dbReference>
<feature type="region of interest" description="Disordered" evidence="3">
    <location>
        <begin position="398"/>
        <end position="845"/>
    </location>
</feature>
<dbReference type="SMART" id="SM00326">
    <property type="entry name" value="SH3"/>
    <property type="match status" value="1"/>
</dbReference>
<evidence type="ECO:0000256" key="3">
    <source>
        <dbReference type="SAM" id="MobiDB-lite"/>
    </source>
</evidence>
<dbReference type="InterPro" id="IPR053039">
    <property type="entry name" value="Polarity_Bud-Selection_Reg"/>
</dbReference>
<dbReference type="InterPro" id="IPR001452">
    <property type="entry name" value="SH3_domain"/>
</dbReference>
<organism evidence="5 6">
    <name type="scientific">Apiospora hydei</name>
    <dbReference type="NCBI Taxonomy" id="1337664"/>
    <lineage>
        <taxon>Eukaryota</taxon>
        <taxon>Fungi</taxon>
        <taxon>Dikarya</taxon>
        <taxon>Ascomycota</taxon>
        <taxon>Pezizomycotina</taxon>
        <taxon>Sordariomycetes</taxon>
        <taxon>Xylariomycetidae</taxon>
        <taxon>Amphisphaeriales</taxon>
        <taxon>Apiosporaceae</taxon>
        <taxon>Apiospora</taxon>
    </lineage>
</organism>
<evidence type="ECO:0000256" key="1">
    <source>
        <dbReference type="ARBA" id="ARBA00022443"/>
    </source>
</evidence>
<evidence type="ECO:0000313" key="6">
    <source>
        <dbReference type="Proteomes" id="UP001433268"/>
    </source>
</evidence>
<feature type="region of interest" description="Disordered" evidence="3">
    <location>
        <begin position="1"/>
        <end position="42"/>
    </location>
</feature>
<feature type="compositionally biased region" description="Acidic residues" evidence="3">
    <location>
        <begin position="72"/>
        <end position="82"/>
    </location>
</feature>
<feature type="compositionally biased region" description="Low complexity" evidence="3">
    <location>
        <begin position="411"/>
        <end position="422"/>
    </location>
</feature>
<protein>
    <recommendedName>
        <fullName evidence="4">SH3 domain-containing protein</fullName>
    </recommendedName>
</protein>
<evidence type="ECO:0000313" key="5">
    <source>
        <dbReference type="EMBL" id="KAK8061195.1"/>
    </source>
</evidence>
<comment type="caution">
    <text evidence="5">The sequence shown here is derived from an EMBL/GenBank/DDBJ whole genome shotgun (WGS) entry which is preliminary data.</text>
</comment>
<name>A0ABR1UQJ6_9PEZI</name>
<reference evidence="5 6" key="1">
    <citation type="submission" date="2023-01" db="EMBL/GenBank/DDBJ databases">
        <title>Analysis of 21 Apiospora genomes using comparative genomics revels a genus with tremendous synthesis potential of carbohydrate active enzymes and secondary metabolites.</title>
        <authorList>
            <person name="Sorensen T."/>
        </authorList>
    </citation>
    <scope>NUCLEOTIDE SEQUENCE [LARGE SCALE GENOMIC DNA]</scope>
    <source>
        <strain evidence="5 6">CBS 114990</strain>
    </source>
</reference>
<feature type="compositionally biased region" description="Acidic residues" evidence="3">
    <location>
        <begin position="104"/>
        <end position="120"/>
    </location>
</feature>
<keyword evidence="1 2" id="KW-0728">SH3 domain</keyword>
<feature type="compositionally biased region" description="Low complexity" evidence="3">
    <location>
        <begin position="752"/>
        <end position="767"/>
    </location>
</feature>
<dbReference type="EMBL" id="JAQQWN010000011">
    <property type="protein sequence ID" value="KAK8061195.1"/>
    <property type="molecule type" value="Genomic_DNA"/>
</dbReference>
<dbReference type="GeneID" id="92052790"/>
<proteinExistence type="predicted"/>
<sequence length="914" mass="100919">MTRPSIVRADSIDLQDPDNPSAKDHKNATANGQPQVAPHQAETLREVAAETKEERRISWANGDIDLQAYAEEMEAAEMDADDDAKAQQRDALAIAQNGGSGASDDGDMDTDADGDLDDDMMDKISSSPSIEDERQSSKASARDTVESHHHHHLGEYAGPERTHSQNNVDDRDKCDYEDHPMGIQTRHCEPVCGRRTPGGINYQQASDFQCRLADSRLCRCRYMRHSGVGEDDSIISPYDFLVPYHSSEDDDDDDFSLPDDSRYVDSGWGGECLQDTEDIDFEFVYALHTFVATVEGQANATKGDTMVLLDDSNSYWWLVRVVKDSSIGYLPAEHIETPTERLARLNKHRNIDLAATMLGDQVDKTKNSLKSAMRKRKAKNVTFTAPTYVDYSDFDYSTEEEDADGDVPGHQAKSQDQASAAAGGMEDDESARVAPLKPRSQQANAEDGDDMGADDDDGRGSDEIFDNKSATRTTKNGTVRNTDSFFKDETVETKKITLTPNLLRDDETQFREGVVADKKEDKKKKDKKDKEKKPSAIRSFFSRKDKKKSTEDDDESFGKRSMDVNSVETVDEDNNSRAAEVESPDKNGPQRSVSKLQKQQARTEPSPTRKPGSTTMELAQFINSESRPPNNVANVPPTGLRMVDADPAESEKAAALQTSYGKPQKLNRVKGRLDLDDFDTSEEEEDDDDDFGEPGPDKSAPAPQSALAPSALARTPESQKQPPPQQQQLQQQQQRAEEKQARPTLPGSYPDSYLSTQTTGSQQTIQSANTPQPMERLSESPVHVSPIASNNPPALMGDNSSQEDRSSPISSPSPDVADVDSRGHHPQDSMTSTSATAPTWNDDSLRAFFDSGTDIRDLLVVVYDDKTDVPPEPDHPIAGSLFREQNAKLAEITTQLDNMLGDWLARKQRLRGAA</sequence>
<dbReference type="PANTHER" id="PTHR47775">
    <property type="entry name" value="BUD SITE SELECTION PROTEIN 14"/>
    <property type="match status" value="1"/>
</dbReference>
<feature type="compositionally biased region" description="Polar residues" evidence="3">
    <location>
        <begin position="828"/>
        <end position="842"/>
    </location>
</feature>
<dbReference type="SUPFAM" id="SSF50044">
    <property type="entry name" value="SH3-domain"/>
    <property type="match status" value="1"/>
</dbReference>
<keyword evidence="6" id="KW-1185">Reference proteome</keyword>
<feature type="domain" description="SH3" evidence="4">
    <location>
        <begin position="279"/>
        <end position="340"/>
    </location>
</feature>
<feature type="compositionally biased region" description="Basic and acidic residues" evidence="3">
    <location>
        <begin position="158"/>
        <end position="178"/>
    </location>
</feature>